<proteinExistence type="predicted"/>
<reference evidence="1 2" key="1">
    <citation type="submission" date="2018-06" db="EMBL/GenBank/DDBJ databases">
        <authorList>
            <consortium name="Pathogen Informatics"/>
            <person name="Doyle S."/>
        </authorList>
    </citation>
    <scope>NUCLEOTIDE SEQUENCE [LARGE SCALE GENOMIC DNA]</scope>
    <source>
        <strain evidence="1 2">NCTC11632</strain>
    </source>
</reference>
<accession>A0A379EBH7</accession>
<organism evidence="1 2">
    <name type="scientific">Porphyromonas macacae</name>
    <dbReference type="NCBI Taxonomy" id="28115"/>
    <lineage>
        <taxon>Bacteria</taxon>
        <taxon>Pseudomonadati</taxon>
        <taxon>Bacteroidota</taxon>
        <taxon>Bacteroidia</taxon>
        <taxon>Bacteroidales</taxon>
        <taxon>Porphyromonadaceae</taxon>
        <taxon>Porphyromonas</taxon>
    </lineage>
</organism>
<dbReference type="AlphaFoldDB" id="A0A379EBH7"/>
<protein>
    <submittedName>
        <fullName evidence="1">Uncharacterized protein</fullName>
    </submittedName>
</protein>
<name>A0A379EBH7_9PORP</name>
<dbReference type="Proteomes" id="UP000254156">
    <property type="component" value="Unassembled WGS sequence"/>
</dbReference>
<sequence length="87" mass="10470">MMNFENILNRTIVSLRNRQIYEPRLSLIVSKLEKLKILIEDKNQNITQNPIRGITRAYLDIFSDYENPILKDLYFLDQEVEKKIRND</sequence>
<dbReference type="RefSeq" id="WP_025004933.1">
    <property type="nucleotide sequence ID" value="NZ_UGTF01000002.1"/>
</dbReference>
<gene>
    <name evidence="1" type="ORF">NCTC11632_01837</name>
</gene>
<dbReference type="EMBL" id="UGTF01000002">
    <property type="protein sequence ID" value="SUB89712.1"/>
    <property type="molecule type" value="Genomic_DNA"/>
</dbReference>
<evidence type="ECO:0000313" key="2">
    <source>
        <dbReference type="Proteomes" id="UP000254156"/>
    </source>
</evidence>
<evidence type="ECO:0000313" key="1">
    <source>
        <dbReference type="EMBL" id="SUB89712.1"/>
    </source>
</evidence>